<feature type="region of interest" description="Disordered" evidence="1">
    <location>
        <begin position="158"/>
        <end position="198"/>
    </location>
</feature>
<gene>
    <name evidence="2" type="ORF">AK812_SmicGene41269</name>
</gene>
<feature type="compositionally biased region" description="Basic and acidic residues" evidence="1">
    <location>
        <begin position="163"/>
        <end position="172"/>
    </location>
</feature>
<dbReference type="AlphaFoldDB" id="A0A1Q9C6J8"/>
<evidence type="ECO:0000313" key="2">
    <source>
        <dbReference type="EMBL" id="OLP78553.1"/>
    </source>
</evidence>
<dbReference type="OrthoDB" id="10292757at2759"/>
<reference evidence="2 3" key="1">
    <citation type="submission" date="2016-02" db="EMBL/GenBank/DDBJ databases">
        <title>Genome analysis of coral dinoflagellate symbionts highlights evolutionary adaptations to a symbiotic lifestyle.</title>
        <authorList>
            <person name="Aranda M."/>
            <person name="Li Y."/>
            <person name="Liew Y.J."/>
            <person name="Baumgarten S."/>
            <person name="Simakov O."/>
            <person name="Wilson M."/>
            <person name="Piel J."/>
            <person name="Ashoor H."/>
            <person name="Bougouffa S."/>
            <person name="Bajic V.B."/>
            <person name="Ryu T."/>
            <person name="Ravasi T."/>
            <person name="Bayer T."/>
            <person name="Micklem G."/>
            <person name="Kim H."/>
            <person name="Bhak J."/>
            <person name="Lajeunesse T.C."/>
            <person name="Voolstra C.R."/>
        </authorList>
    </citation>
    <scope>NUCLEOTIDE SEQUENCE [LARGE SCALE GENOMIC DNA]</scope>
    <source>
        <strain evidence="2 3">CCMP2467</strain>
    </source>
</reference>
<feature type="compositionally biased region" description="Pro residues" evidence="1">
    <location>
        <begin position="177"/>
        <end position="187"/>
    </location>
</feature>
<dbReference type="Proteomes" id="UP000186817">
    <property type="component" value="Unassembled WGS sequence"/>
</dbReference>
<organism evidence="2 3">
    <name type="scientific">Symbiodinium microadriaticum</name>
    <name type="common">Dinoflagellate</name>
    <name type="synonym">Zooxanthella microadriatica</name>
    <dbReference type="NCBI Taxonomy" id="2951"/>
    <lineage>
        <taxon>Eukaryota</taxon>
        <taxon>Sar</taxon>
        <taxon>Alveolata</taxon>
        <taxon>Dinophyceae</taxon>
        <taxon>Suessiales</taxon>
        <taxon>Symbiodiniaceae</taxon>
        <taxon>Symbiodinium</taxon>
    </lineage>
</organism>
<protein>
    <submittedName>
        <fullName evidence="2">Uncharacterized protein</fullName>
    </submittedName>
</protein>
<keyword evidence="3" id="KW-1185">Reference proteome</keyword>
<comment type="caution">
    <text evidence="2">The sequence shown here is derived from an EMBL/GenBank/DDBJ whole genome shotgun (WGS) entry which is preliminary data.</text>
</comment>
<evidence type="ECO:0000313" key="3">
    <source>
        <dbReference type="Proteomes" id="UP000186817"/>
    </source>
</evidence>
<dbReference type="EMBL" id="LSRX01001597">
    <property type="protein sequence ID" value="OLP78553.1"/>
    <property type="molecule type" value="Genomic_DNA"/>
</dbReference>
<proteinExistence type="predicted"/>
<accession>A0A1Q9C6J8</accession>
<name>A0A1Q9C6J8_SYMMI</name>
<sequence>MRKRSLPVPKARRPVTLYINFNPFDKHFRYVDNRLTLIPTCATHLSHFSQFLSPHFYGTPMFVETEPGLDFLGFTIHPSQHTIHYKATSNLTDILSPQSASPDIVLRSNFRARAISAQRLATPREAVAHTMEQLSEVYRTAGYDQSWIQHLCKEQDPPVENYDNVHQDDDTKGVPSPKTPPHPPPLTDDPDEHEQPFTCALTEAEERTEDSQSRVSSLSDPEFRDQLADFIEMSNKDINDLKERVSRLEAPISK</sequence>
<feature type="region of interest" description="Disordered" evidence="1">
    <location>
        <begin position="203"/>
        <end position="222"/>
    </location>
</feature>
<evidence type="ECO:0000256" key="1">
    <source>
        <dbReference type="SAM" id="MobiDB-lite"/>
    </source>
</evidence>